<sequence>MEEVEEGGGGEIGGRGIGGGIEGRIQREIGRIGGGGIGGGIRARGWGVGGEIRREIEEGIAGIRGGKGN</sequence>
<evidence type="ECO:0000313" key="1">
    <source>
        <dbReference type="EMBL" id="KAG0497938.1"/>
    </source>
</evidence>
<comment type="caution">
    <text evidence="1">The sequence shown here is derived from an EMBL/GenBank/DDBJ whole genome shotgun (WGS) entry which is preliminary data.</text>
</comment>
<organism evidence="1 2">
    <name type="scientific">Vanilla planifolia</name>
    <name type="common">Vanilla</name>
    <dbReference type="NCBI Taxonomy" id="51239"/>
    <lineage>
        <taxon>Eukaryota</taxon>
        <taxon>Viridiplantae</taxon>
        <taxon>Streptophyta</taxon>
        <taxon>Embryophyta</taxon>
        <taxon>Tracheophyta</taxon>
        <taxon>Spermatophyta</taxon>
        <taxon>Magnoliopsida</taxon>
        <taxon>Liliopsida</taxon>
        <taxon>Asparagales</taxon>
        <taxon>Orchidaceae</taxon>
        <taxon>Vanilloideae</taxon>
        <taxon>Vanilleae</taxon>
        <taxon>Vanilla</taxon>
    </lineage>
</organism>
<accession>A0A835RW83</accession>
<gene>
    <name evidence="1" type="ORF">HPP92_002629</name>
</gene>
<name>A0A835RW83_VANPL</name>
<protein>
    <submittedName>
        <fullName evidence="1">Uncharacterized protein</fullName>
    </submittedName>
</protein>
<dbReference type="AlphaFoldDB" id="A0A835RW83"/>
<dbReference type="Proteomes" id="UP000636800">
    <property type="component" value="Chromosome 1"/>
</dbReference>
<reference evidence="1 2" key="1">
    <citation type="journal article" date="2020" name="Nat. Food">
        <title>A phased Vanilla planifolia genome enables genetic improvement of flavour and production.</title>
        <authorList>
            <person name="Hasing T."/>
            <person name="Tang H."/>
            <person name="Brym M."/>
            <person name="Khazi F."/>
            <person name="Huang T."/>
            <person name="Chambers A.H."/>
        </authorList>
    </citation>
    <scope>NUCLEOTIDE SEQUENCE [LARGE SCALE GENOMIC DNA]</scope>
    <source>
        <tissue evidence="1">Leaf</tissue>
    </source>
</reference>
<dbReference type="EMBL" id="JADCNL010000001">
    <property type="protein sequence ID" value="KAG0497938.1"/>
    <property type="molecule type" value="Genomic_DNA"/>
</dbReference>
<evidence type="ECO:0000313" key="2">
    <source>
        <dbReference type="Proteomes" id="UP000636800"/>
    </source>
</evidence>
<dbReference type="OrthoDB" id="1931567at2759"/>
<keyword evidence="2" id="KW-1185">Reference proteome</keyword>
<proteinExistence type="predicted"/>